<accession>A0A0G1WE63</accession>
<dbReference type="AlphaFoldDB" id="A0A0G1WE63"/>
<comment type="caution">
    <text evidence="1">The sequence shown here is derived from an EMBL/GenBank/DDBJ whole genome shotgun (WGS) entry which is preliminary data.</text>
</comment>
<organism evidence="1 2">
    <name type="scientific">Candidatus Magasanikbacteria bacterium GW2011_GWA2_50_22</name>
    <dbReference type="NCBI Taxonomy" id="1619043"/>
    <lineage>
        <taxon>Bacteria</taxon>
        <taxon>Candidatus Magasanikiibacteriota</taxon>
    </lineage>
</organism>
<proteinExistence type="predicted"/>
<dbReference type="EMBL" id="LCQN01000012">
    <property type="protein sequence ID" value="KKW17063.1"/>
    <property type="molecule type" value="Genomic_DNA"/>
</dbReference>
<reference evidence="1 2" key="1">
    <citation type="journal article" date="2015" name="Nature">
        <title>rRNA introns, odd ribosomes, and small enigmatic genomes across a large radiation of phyla.</title>
        <authorList>
            <person name="Brown C.T."/>
            <person name="Hug L.A."/>
            <person name="Thomas B.C."/>
            <person name="Sharon I."/>
            <person name="Castelle C.J."/>
            <person name="Singh A."/>
            <person name="Wilkins M.J."/>
            <person name="Williams K.H."/>
            <person name="Banfield J.F."/>
        </authorList>
    </citation>
    <scope>NUCLEOTIDE SEQUENCE [LARGE SCALE GENOMIC DNA]</scope>
</reference>
<protein>
    <submittedName>
        <fullName evidence="1">Uncharacterized protein</fullName>
    </submittedName>
</protein>
<dbReference type="Proteomes" id="UP000033982">
    <property type="component" value="Unassembled WGS sequence"/>
</dbReference>
<evidence type="ECO:0000313" key="2">
    <source>
        <dbReference type="Proteomes" id="UP000033982"/>
    </source>
</evidence>
<evidence type="ECO:0000313" key="1">
    <source>
        <dbReference type="EMBL" id="KKW17063.1"/>
    </source>
</evidence>
<gene>
    <name evidence="1" type="ORF">UY58_C0012G0003</name>
</gene>
<sequence>MLFADLNLLQVSPDGNIAHAIGLSANVERANMHRKAVD</sequence>
<name>A0A0G1WE63_9BACT</name>